<dbReference type="STRING" id="519442.Huta_2511"/>
<dbReference type="PROSITE" id="PS51186">
    <property type="entry name" value="GNAT"/>
    <property type="match status" value="1"/>
</dbReference>
<feature type="region of interest" description="Disordered" evidence="1">
    <location>
        <begin position="139"/>
        <end position="175"/>
    </location>
</feature>
<keyword evidence="3" id="KW-0808">Transferase</keyword>
<dbReference type="eggNOG" id="arCOG04546">
    <property type="taxonomic scope" value="Archaea"/>
</dbReference>
<protein>
    <submittedName>
        <fullName evidence="3">GCN5-related N-acetyltransferase</fullName>
    </submittedName>
</protein>
<dbReference type="SUPFAM" id="SSF55729">
    <property type="entry name" value="Acyl-CoA N-acyltransferases (Nat)"/>
    <property type="match status" value="1"/>
</dbReference>
<dbReference type="CDD" id="cd04301">
    <property type="entry name" value="NAT_SF"/>
    <property type="match status" value="1"/>
</dbReference>
<dbReference type="AlphaFoldDB" id="C7NMX7"/>
<dbReference type="GO" id="GO:0016747">
    <property type="term" value="F:acyltransferase activity, transferring groups other than amino-acyl groups"/>
    <property type="evidence" value="ECO:0007669"/>
    <property type="project" value="InterPro"/>
</dbReference>
<accession>C7NMX7</accession>
<dbReference type="EMBL" id="CP001687">
    <property type="protein sequence ID" value="ACV12675.1"/>
    <property type="molecule type" value="Genomic_DNA"/>
</dbReference>
<evidence type="ECO:0000313" key="3">
    <source>
        <dbReference type="EMBL" id="ACV12675.1"/>
    </source>
</evidence>
<dbReference type="HOGENOM" id="CLU_1405952_0_0_2"/>
<sequence length="175" mass="19449">MEYSIRGWPADGPTLNLDHERFAYAGKFVISTTGKAVVRADDAIVAAAAFDTDRTDEDCLRLRYVTVREDRRGEGIGSRLLRFVVERARERGYDEVKAGVNNPVAYEAFYKGGLAYTGEQTGLAELVCSTTAERRPGRYRAGLEAYRERDLSETDQRFVDDRASGGPPSVIDSPE</sequence>
<evidence type="ECO:0000256" key="1">
    <source>
        <dbReference type="SAM" id="MobiDB-lite"/>
    </source>
</evidence>
<dbReference type="Gene3D" id="3.40.630.30">
    <property type="match status" value="1"/>
</dbReference>
<proteinExistence type="predicted"/>
<feature type="domain" description="N-acetyltransferase" evidence="2">
    <location>
        <begin position="1"/>
        <end position="133"/>
    </location>
</feature>
<evidence type="ECO:0000313" key="4">
    <source>
        <dbReference type="Proteomes" id="UP000002071"/>
    </source>
</evidence>
<dbReference type="KEGG" id="hut:Huta_2511"/>
<dbReference type="Proteomes" id="UP000002071">
    <property type="component" value="Chromosome"/>
</dbReference>
<evidence type="ECO:0000259" key="2">
    <source>
        <dbReference type="PROSITE" id="PS51186"/>
    </source>
</evidence>
<dbReference type="Pfam" id="PF00583">
    <property type="entry name" value="Acetyltransf_1"/>
    <property type="match status" value="1"/>
</dbReference>
<keyword evidence="4" id="KW-1185">Reference proteome</keyword>
<reference evidence="3 4" key="1">
    <citation type="journal article" date="2009" name="Stand. Genomic Sci.">
        <title>Complete genome sequence of Halorhabdus utahensis type strain (AX-2).</title>
        <authorList>
            <person name="Anderson I."/>
            <person name="Tindall B.J."/>
            <person name="Pomrenke H."/>
            <person name="Goker M."/>
            <person name="Lapidus A."/>
            <person name="Nolan M."/>
            <person name="Copeland A."/>
            <person name="Glavina Del Rio T."/>
            <person name="Chen F."/>
            <person name="Tice H."/>
            <person name="Cheng J.F."/>
            <person name="Lucas S."/>
            <person name="Chertkov O."/>
            <person name="Bruce D."/>
            <person name="Brettin T."/>
            <person name="Detter J.C."/>
            <person name="Han C."/>
            <person name="Goodwin L."/>
            <person name="Land M."/>
            <person name="Hauser L."/>
            <person name="Chang Y.J."/>
            <person name="Jeffries C.D."/>
            <person name="Pitluck S."/>
            <person name="Pati A."/>
            <person name="Mavromatis K."/>
            <person name="Ivanova N."/>
            <person name="Ovchinnikova G."/>
            <person name="Chen A."/>
            <person name="Palaniappan K."/>
            <person name="Chain P."/>
            <person name="Rohde M."/>
            <person name="Bristow J."/>
            <person name="Eisen J.A."/>
            <person name="Markowitz V."/>
            <person name="Hugenholtz P."/>
            <person name="Kyrpides N.C."/>
            <person name="Klenk H.P."/>
        </authorList>
    </citation>
    <scope>NUCLEOTIDE SEQUENCE [LARGE SCALE GENOMIC DNA]</scope>
    <source>
        <strain evidence="4">DSM 12940 / JCM 11049 / AX-2</strain>
    </source>
</reference>
<dbReference type="InterPro" id="IPR016181">
    <property type="entry name" value="Acyl_CoA_acyltransferase"/>
</dbReference>
<dbReference type="RefSeq" id="WP_015790241.1">
    <property type="nucleotide sequence ID" value="NC_013158.1"/>
</dbReference>
<name>C7NMX7_HALUD</name>
<gene>
    <name evidence="3" type="ordered locus">Huta_2511</name>
</gene>
<feature type="compositionally biased region" description="Basic and acidic residues" evidence="1">
    <location>
        <begin position="145"/>
        <end position="163"/>
    </location>
</feature>
<dbReference type="InterPro" id="IPR000182">
    <property type="entry name" value="GNAT_dom"/>
</dbReference>
<dbReference type="OrthoDB" id="213793at2157"/>
<dbReference type="GeneID" id="8384813"/>
<organism evidence="3 4">
    <name type="scientific">Halorhabdus utahensis (strain DSM 12940 / JCM 11049 / AX-2)</name>
    <dbReference type="NCBI Taxonomy" id="519442"/>
    <lineage>
        <taxon>Archaea</taxon>
        <taxon>Methanobacteriati</taxon>
        <taxon>Methanobacteriota</taxon>
        <taxon>Stenosarchaea group</taxon>
        <taxon>Halobacteria</taxon>
        <taxon>Halobacteriales</taxon>
        <taxon>Haloarculaceae</taxon>
        <taxon>Halorhabdus</taxon>
    </lineage>
</organism>